<evidence type="ECO:0000256" key="2">
    <source>
        <dbReference type="ARBA" id="ARBA00022723"/>
    </source>
</evidence>
<dbReference type="EMBL" id="JABBJJ010000007">
    <property type="protein sequence ID" value="NMO13759.1"/>
    <property type="molecule type" value="Genomic_DNA"/>
</dbReference>
<sequence length="282" mass="29835">MARTVTRLVVNADDLGLHPALDAGILRAHREGIVTSATLLAMGPTAPEAAARARAQGLAVGLHLALSTRLPSAAPAGSVPSVAPGGRLRGNWAEFAKAWLSGAVRREEVEVELASQLKRARELGVEVDHLDGHQHLHLLPGVRPVVEALAAREGLPLRWPDALPRVKWLKAPGPAVKATVLAALARVPPWRSPGVRRVSAGGVFEAGRLDEAALLDALDTLPAGDFELGCHPGEGTPHVPEDPVWTYGWQAELDALTSPRVKARLRERGIELHTYGSLASAA</sequence>
<dbReference type="GO" id="GO:0019213">
    <property type="term" value="F:deacetylase activity"/>
    <property type="evidence" value="ECO:0007669"/>
    <property type="project" value="TreeGrafter"/>
</dbReference>
<evidence type="ECO:0000256" key="3">
    <source>
        <dbReference type="ARBA" id="ARBA00022801"/>
    </source>
</evidence>
<dbReference type="Proteomes" id="UP000518300">
    <property type="component" value="Unassembled WGS sequence"/>
</dbReference>
<keyword evidence="2" id="KW-0479">Metal-binding</keyword>
<dbReference type="InterPro" id="IPR006879">
    <property type="entry name" value="YdjC-like"/>
</dbReference>
<comment type="cofactor">
    <cofactor evidence="1">
        <name>Mg(2+)</name>
        <dbReference type="ChEBI" id="CHEBI:18420"/>
    </cofactor>
</comment>
<dbReference type="GO" id="GO:0005975">
    <property type="term" value="P:carbohydrate metabolic process"/>
    <property type="evidence" value="ECO:0007669"/>
    <property type="project" value="InterPro"/>
</dbReference>
<dbReference type="SUPFAM" id="SSF88713">
    <property type="entry name" value="Glycoside hydrolase/deacetylase"/>
    <property type="match status" value="1"/>
</dbReference>
<keyword evidence="4" id="KW-0460">Magnesium</keyword>
<keyword evidence="3" id="KW-0378">Hydrolase</keyword>
<evidence type="ECO:0000256" key="4">
    <source>
        <dbReference type="ARBA" id="ARBA00022842"/>
    </source>
</evidence>
<name>A0A848L504_9BACT</name>
<keyword evidence="5" id="KW-0119">Carbohydrate metabolism</keyword>
<gene>
    <name evidence="6" type="ORF">HG543_02620</name>
</gene>
<organism evidence="6 7">
    <name type="scientific">Pyxidicoccus fallax</name>
    <dbReference type="NCBI Taxonomy" id="394095"/>
    <lineage>
        <taxon>Bacteria</taxon>
        <taxon>Pseudomonadati</taxon>
        <taxon>Myxococcota</taxon>
        <taxon>Myxococcia</taxon>
        <taxon>Myxococcales</taxon>
        <taxon>Cystobacterineae</taxon>
        <taxon>Myxococcaceae</taxon>
        <taxon>Pyxidicoccus</taxon>
    </lineage>
</organism>
<reference evidence="6 7" key="1">
    <citation type="submission" date="2020-04" db="EMBL/GenBank/DDBJ databases">
        <title>Draft genome of Pyxidicoccus fallax type strain.</title>
        <authorList>
            <person name="Whitworth D.E."/>
        </authorList>
    </citation>
    <scope>NUCLEOTIDE SEQUENCE [LARGE SCALE GENOMIC DNA]</scope>
    <source>
        <strain evidence="6 7">DSM 14698</strain>
    </source>
</reference>
<evidence type="ECO:0000256" key="1">
    <source>
        <dbReference type="ARBA" id="ARBA00001946"/>
    </source>
</evidence>
<protein>
    <submittedName>
        <fullName evidence="6">ChbG/HpnK family deacetylase</fullName>
    </submittedName>
</protein>
<accession>A0A848L504</accession>
<proteinExistence type="predicted"/>
<keyword evidence="7" id="KW-1185">Reference proteome</keyword>
<dbReference type="Pfam" id="PF04794">
    <property type="entry name" value="YdjC"/>
    <property type="match status" value="1"/>
</dbReference>
<dbReference type="PANTHER" id="PTHR31609:SF1">
    <property type="entry name" value="CARBOHYDRATE DEACETYLASE"/>
    <property type="match status" value="1"/>
</dbReference>
<evidence type="ECO:0000313" key="7">
    <source>
        <dbReference type="Proteomes" id="UP000518300"/>
    </source>
</evidence>
<dbReference type="GO" id="GO:0016787">
    <property type="term" value="F:hydrolase activity"/>
    <property type="evidence" value="ECO:0007669"/>
    <property type="project" value="UniProtKB-KW"/>
</dbReference>
<dbReference type="GO" id="GO:0046872">
    <property type="term" value="F:metal ion binding"/>
    <property type="evidence" value="ECO:0007669"/>
    <property type="project" value="UniProtKB-KW"/>
</dbReference>
<dbReference type="Gene3D" id="3.20.20.370">
    <property type="entry name" value="Glycoside hydrolase/deacetylase"/>
    <property type="match status" value="1"/>
</dbReference>
<evidence type="ECO:0000256" key="5">
    <source>
        <dbReference type="ARBA" id="ARBA00023277"/>
    </source>
</evidence>
<comment type="caution">
    <text evidence="6">The sequence shown here is derived from an EMBL/GenBank/DDBJ whole genome shotgun (WGS) entry which is preliminary data.</text>
</comment>
<dbReference type="InterPro" id="IPR011330">
    <property type="entry name" value="Glyco_hydro/deAcase_b/a-brl"/>
</dbReference>
<dbReference type="AlphaFoldDB" id="A0A848L504"/>
<evidence type="ECO:0000313" key="6">
    <source>
        <dbReference type="EMBL" id="NMO13759.1"/>
    </source>
</evidence>
<dbReference type="PANTHER" id="PTHR31609">
    <property type="entry name" value="YDJC DEACETYLASE FAMILY MEMBER"/>
    <property type="match status" value="1"/>
</dbReference>
<dbReference type="RefSeq" id="WP_169343042.1">
    <property type="nucleotide sequence ID" value="NZ_JABBJJ010000007.1"/>
</dbReference>